<feature type="region of interest" description="Disordered" evidence="1">
    <location>
        <begin position="541"/>
        <end position="561"/>
    </location>
</feature>
<feature type="region of interest" description="Disordered" evidence="1">
    <location>
        <begin position="583"/>
        <end position="651"/>
    </location>
</feature>
<organism evidence="2 3">
    <name type="scientific">Chlamydomonas incerta</name>
    <dbReference type="NCBI Taxonomy" id="51695"/>
    <lineage>
        <taxon>Eukaryota</taxon>
        <taxon>Viridiplantae</taxon>
        <taxon>Chlorophyta</taxon>
        <taxon>core chlorophytes</taxon>
        <taxon>Chlorophyceae</taxon>
        <taxon>CS clade</taxon>
        <taxon>Chlamydomonadales</taxon>
        <taxon>Chlamydomonadaceae</taxon>
        <taxon>Chlamydomonas</taxon>
    </lineage>
</organism>
<evidence type="ECO:0000313" key="2">
    <source>
        <dbReference type="EMBL" id="KAG2446369.1"/>
    </source>
</evidence>
<sequence>MASIAYQYLGNLASMLYSSGAGGTAAAAAAQPPSSTAIVPVGGTSPRADSPAAGSQAARRRASEPPVTTAAVGAAAATPSPTPVPRRPSQHLYVREEVACAIRDEAFSRSYSVGLGATPAAAAAAVEAGGSARGAALLRSPQDVEEFLAKPGVAAVLSPDAAALLRGLSFDTRSLTPEVSTLLVEVLRAVAVWVQEPRAVLDDMKLIREKTKNLGLHCAKTVAAAPGAPPRQQLLAWSLAALSAELIQTSRIAPRPALCCLEGAWSLWELLAAPPNSSSPWEVLAVQRLVAMLRRRRQCEQMEPGEVARALSELLEGDSRYPRQLGAAVAVDGAVADGAAAGGAAAGGAAAGGAAAGGAAAGGAAAGGAAAGGAGEFGPQVVQFLTDLGINQHTLLDQVKYSTARLSCLDWCVDTFCNECVTGHPEPEQTGCWACKYCKLTIPHAKVEAELEDAAVRRQAAAAQLTAVSGVEEPDVEGAEEEEEERKQLGEQQRAASAALAGGASGAAGAAAAAAIGTGCGGAPRGQLAVRSGAKGALGRTGAAAAGPAAPPRRGAGGAAPAAAGAADAAAEVAAEELDPLAARQRQRQRVRAAKSSRHNSQGPAGRTRPAVAAAAPGAQKRKAGDAAVQPQPKRRPPAAPRHAQAGLATGGAVAATASRYAGSAAAASQHHRLGAPDPDTRLHQQRQQAASQPRRELGWPPQQAHAGQAQAPPAPAPTADEKPRQPHRAAVRADERLEAVFKPRSTGAPGREPSKRRRGLGMACKAAEEHGSLLEDSEESGAAEEPEPEEEVDRQSLRGVGRGGRGPAAKAAAPAAVAPAAAPGVRPAGGRPQAPAGAGRGGAGGVGGGAAVIAGSGGGREAPLPVGPRRAANPQSAQPSTTTLAGARDLLNLRQVPAPVLRPRPQPAGAHRVGTGGAGAAGPPALATMAAAGPMVPGAPAHGAATGVLVPGAAGPGSALAVGGGAAGAGAGGVVAVGGDASRPFNAAFTAAMQAKTRLQAQPGQLVTQQQAQAFFGFVTFDVMRVAYSGAHPNQEVAQSLHEVLNACDLLAAPPPGFSITARDLDAYRLGLQEALERAAVAVVALPGA</sequence>
<feature type="compositionally biased region" description="Low complexity" evidence="1">
    <location>
        <begin position="603"/>
        <end position="619"/>
    </location>
</feature>
<evidence type="ECO:0000313" key="3">
    <source>
        <dbReference type="Proteomes" id="UP000650467"/>
    </source>
</evidence>
<feature type="region of interest" description="Disordered" evidence="1">
    <location>
        <begin position="664"/>
        <end position="882"/>
    </location>
</feature>
<feature type="region of interest" description="Disordered" evidence="1">
    <location>
        <begin position="25"/>
        <end position="67"/>
    </location>
</feature>
<feature type="compositionally biased region" description="Low complexity" evidence="1">
    <location>
        <begin position="641"/>
        <end position="651"/>
    </location>
</feature>
<feature type="compositionally biased region" description="Acidic residues" evidence="1">
    <location>
        <begin position="472"/>
        <end position="484"/>
    </location>
</feature>
<feature type="compositionally biased region" description="Basic and acidic residues" evidence="1">
    <location>
        <begin position="732"/>
        <end position="742"/>
    </location>
</feature>
<feature type="compositionally biased region" description="Low complexity" evidence="1">
    <location>
        <begin position="808"/>
        <end position="838"/>
    </location>
</feature>
<protein>
    <submittedName>
        <fullName evidence="2">Uncharacterized protein</fullName>
    </submittedName>
</protein>
<gene>
    <name evidence="2" type="ORF">HXX76_000955</name>
</gene>
<dbReference type="Proteomes" id="UP000650467">
    <property type="component" value="Unassembled WGS sequence"/>
</dbReference>
<accession>A0A835WF48</accession>
<name>A0A835WF48_CHLIN</name>
<reference evidence="2" key="1">
    <citation type="journal article" date="2020" name="bioRxiv">
        <title>Comparative genomics of Chlamydomonas.</title>
        <authorList>
            <person name="Craig R.J."/>
            <person name="Hasan A.R."/>
            <person name="Ness R.W."/>
            <person name="Keightley P.D."/>
        </authorList>
    </citation>
    <scope>NUCLEOTIDE SEQUENCE</scope>
    <source>
        <strain evidence="2">SAG 7.73</strain>
    </source>
</reference>
<feature type="compositionally biased region" description="Gly residues" evidence="1">
    <location>
        <begin position="839"/>
        <end position="861"/>
    </location>
</feature>
<feature type="compositionally biased region" description="Basic residues" evidence="1">
    <location>
        <begin position="585"/>
        <end position="598"/>
    </location>
</feature>
<comment type="caution">
    <text evidence="2">The sequence shown here is derived from an EMBL/GenBank/DDBJ whole genome shotgun (WGS) entry which is preliminary data.</text>
</comment>
<dbReference type="AlphaFoldDB" id="A0A835WF48"/>
<feature type="compositionally biased region" description="Low complexity" evidence="1">
    <location>
        <begin position="701"/>
        <end position="712"/>
    </location>
</feature>
<proteinExistence type="predicted"/>
<evidence type="ECO:0000256" key="1">
    <source>
        <dbReference type="SAM" id="MobiDB-lite"/>
    </source>
</evidence>
<feature type="compositionally biased region" description="Acidic residues" evidence="1">
    <location>
        <begin position="776"/>
        <end position="793"/>
    </location>
</feature>
<feature type="region of interest" description="Disordered" evidence="1">
    <location>
        <begin position="901"/>
        <end position="920"/>
    </location>
</feature>
<feature type="region of interest" description="Disordered" evidence="1">
    <location>
        <begin position="466"/>
        <end position="495"/>
    </location>
</feature>
<feature type="compositionally biased region" description="Low complexity" evidence="1">
    <location>
        <begin position="25"/>
        <end position="37"/>
    </location>
</feature>
<keyword evidence="3" id="KW-1185">Reference proteome</keyword>
<dbReference type="EMBL" id="JAEHOC010000001">
    <property type="protein sequence ID" value="KAG2446369.1"/>
    <property type="molecule type" value="Genomic_DNA"/>
</dbReference>